<comment type="caution">
    <text evidence="2">The sequence shown here is derived from an EMBL/GenBank/DDBJ whole genome shotgun (WGS) entry which is preliminary data.</text>
</comment>
<proteinExistence type="predicted"/>
<evidence type="ECO:0000313" key="3">
    <source>
        <dbReference type="Proteomes" id="UP001323405"/>
    </source>
</evidence>
<name>A0ABR0G3X4_9PEZI</name>
<evidence type="ECO:0000313" key="2">
    <source>
        <dbReference type="EMBL" id="KAK4650419.1"/>
    </source>
</evidence>
<dbReference type="EMBL" id="JAFFHA010000009">
    <property type="protein sequence ID" value="KAK4650419.1"/>
    <property type="molecule type" value="Genomic_DNA"/>
</dbReference>
<reference evidence="2 3" key="1">
    <citation type="journal article" date="2023" name="bioRxiv">
        <title>High-quality genome assemblies of four members of thePodospora anserinaspecies complex.</title>
        <authorList>
            <person name="Ament-Velasquez S.L."/>
            <person name="Vogan A.A."/>
            <person name="Wallerman O."/>
            <person name="Hartmann F."/>
            <person name="Gautier V."/>
            <person name="Silar P."/>
            <person name="Giraud T."/>
            <person name="Johannesson H."/>
        </authorList>
    </citation>
    <scope>NUCLEOTIDE SEQUENCE [LARGE SCALE GENOMIC DNA]</scope>
    <source>
        <strain evidence="2 3">CBS 415.72m</strain>
    </source>
</reference>
<gene>
    <name evidence="2" type="ORF">QC762_0109820</name>
</gene>
<organism evidence="2 3">
    <name type="scientific">Podospora pseudocomata</name>
    <dbReference type="NCBI Taxonomy" id="2093779"/>
    <lineage>
        <taxon>Eukaryota</taxon>
        <taxon>Fungi</taxon>
        <taxon>Dikarya</taxon>
        <taxon>Ascomycota</taxon>
        <taxon>Pezizomycotina</taxon>
        <taxon>Sordariomycetes</taxon>
        <taxon>Sordariomycetidae</taxon>
        <taxon>Sordariales</taxon>
        <taxon>Podosporaceae</taxon>
        <taxon>Podospora</taxon>
    </lineage>
</organism>
<accession>A0ABR0G3X4</accession>
<feature type="region of interest" description="Disordered" evidence="1">
    <location>
        <begin position="25"/>
        <end position="46"/>
    </location>
</feature>
<protein>
    <submittedName>
        <fullName evidence="2">Uncharacterized protein</fullName>
    </submittedName>
</protein>
<dbReference type="GeneID" id="87904133"/>
<dbReference type="Proteomes" id="UP001323405">
    <property type="component" value="Unassembled WGS sequence"/>
</dbReference>
<evidence type="ECO:0000256" key="1">
    <source>
        <dbReference type="SAM" id="MobiDB-lite"/>
    </source>
</evidence>
<dbReference type="RefSeq" id="XP_062739394.1">
    <property type="nucleotide sequence ID" value="XM_062884306.1"/>
</dbReference>
<sequence>MRHTNIMIPTATHFISLCDAMIENHTDQQAESERKAEENREDPGEIERLIRRQLNLEPIPRRDREYESNALYHWGERIKWNVIWGDLDPGYWSSSQLFLGEAK</sequence>
<keyword evidence="3" id="KW-1185">Reference proteome</keyword>